<keyword evidence="2 6" id="KW-0812">Transmembrane</keyword>
<dbReference type="AlphaFoldDB" id="A6GA84"/>
<dbReference type="GO" id="GO:0005248">
    <property type="term" value="F:voltage-gated sodium channel activity"/>
    <property type="evidence" value="ECO:0007669"/>
    <property type="project" value="TreeGrafter"/>
</dbReference>
<evidence type="ECO:0000256" key="6">
    <source>
        <dbReference type="SAM" id="Phobius"/>
    </source>
</evidence>
<keyword evidence="5" id="KW-0175">Coiled coil</keyword>
<feature type="transmembrane region" description="Helical" evidence="6">
    <location>
        <begin position="46"/>
        <end position="65"/>
    </location>
</feature>
<evidence type="ECO:0000256" key="2">
    <source>
        <dbReference type="ARBA" id="ARBA00022692"/>
    </source>
</evidence>
<evidence type="ECO:0000256" key="4">
    <source>
        <dbReference type="ARBA" id="ARBA00023136"/>
    </source>
</evidence>
<dbReference type="RefSeq" id="WP_006973626.1">
    <property type="nucleotide sequence ID" value="NZ_ABCS01000050.1"/>
</dbReference>
<dbReference type="Gene3D" id="1.20.120.350">
    <property type="entry name" value="Voltage-gated potassium channels. Chain C"/>
    <property type="match status" value="1"/>
</dbReference>
<dbReference type="InterPro" id="IPR027359">
    <property type="entry name" value="Volt_channel_dom_sf"/>
</dbReference>
<keyword evidence="4 6" id="KW-0472">Membrane</keyword>
<dbReference type="OrthoDB" id="5297065at2"/>
<feature type="transmembrane region" description="Helical" evidence="6">
    <location>
        <begin position="221"/>
        <end position="243"/>
    </location>
</feature>
<evidence type="ECO:0000313" key="8">
    <source>
        <dbReference type="EMBL" id="EDM77186.1"/>
    </source>
</evidence>
<evidence type="ECO:0000256" key="5">
    <source>
        <dbReference type="SAM" id="Coils"/>
    </source>
</evidence>
<feature type="transmembrane region" description="Helical" evidence="6">
    <location>
        <begin position="12"/>
        <end position="34"/>
    </location>
</feature>
<dbReference type="PANTHER" id="PTHR10037:SF62">
    <property type="entry name" value="SODIUM CHANNEL PROTEIN 60E"/>
    <property type="match status" value="1"/>
</dbReference>
<accession>A6GA84</accession>
<dbReference type="SUPFAM" id="SSF81324">
    <property type="entry name" value="Voltage-gated potassium channels"/>
    <property type="match status" value="1"/>
</dbReference>
<feature type="transmembrane region" description="Helical" evidence="6">
    <location>
        <begin position="77"/>
        <end position="97"/>
    </location>
</feature>
<dbReference type="InterPro" id="IPR005821">
    <property type="entry name" value="Ion_trans_dom"/>
</dbReference>
<comment type="subcellular location">
    <subcellularLocation>
        <location evidence="1">Membrane</location>
        <topology evidence="1">Multi-pass membrane protein</topology>
    </subcellularLocation>
</comment>
<evidence type="ECO:0000259" key="7">
    <source>
        <dbReference type="Pfam" id="PF00520"/>
    </source>
</evidence>
<evidence type="ECO:0000313" key="9">
    <source>
        <dbReference type="Proteomes" id="UP000005801"/>
    </source>
</evidence>
<dbReference type="PANTHER" id="PTHR10037">
    <property type="entry name" value="VOLTAGE-GATED CATION CHANNEL CALCIUM AND SODIUM"/>
    <property type="match status" value="1"/>
</dbReference>
<dbReference type="Gene3D" id="1.10.287.70">
    <property type="match status" value="1"/>
</dbReference>
<name>A6GA84_9BACT</name>
<feature type="coiled-coil region" evidence="5">
    <location>
        <begin position="273"/>
        <end position="300"/>
    </location>
</feature>
<dbReference type="EMBL" id="ABCS01000050">
    <property type="protein sequence ID" value="EDM77186.1"/>
    <property type="molecule type" value="Genomic_DNA"/>
</dbReference>
<comment type="caution">
    <text evidence="8">The sequence shown here is derived from an EMBL/GenBank/DDBJ whole genome shotgun (WGS) entry which is preliminary data.</text>
</comment>
<keyword evidence="3 6" id="KW-1133">Transmembrane helix</keyword>
<evidence type="ECO:0000256" key="3">
    <source>
        <dbReference type="ARBA" id="ARBA00022989"/>
    </source>
</evidence>
<dbReference type="GO" id="GO:0001518">
    <property type="term" value="C:voltage-gated sodium channel complex"/>
    <property type="evidence" value="ECO:0007669"/>
    <property type="project" value="TreeGrafter"/>
</dbReference>
<gene>
    <name evidence="8" type="ORF">PPSIR1_26593</name>
</gene>
<organism evidence="8 9">
    <name type="scientific">Plesiocystis pacifica SIR-1</name>
    <dbReference type="NCBI Taxonomy" id="391625"/>
    <lineage>
        <taxon>Bacteria</taxon>
        <taxon>Pseudomonadati</taxon>
        <taxon>Myxococcota</taxon>
        <taxon>Polyangia</taxon>
        <taxon>Nannocystales</taxon>
        <taxon>Nannocystaceae</taxon>
        <taxon>Plesiocystis</taxon>
    </lineage>
</organism>
<keyword evidence="9" id="KW-1185">Reference proteome</keyword>
<evidence type="ECO:0000256" key="1">
    <source>
        <dbReference type="ARBA" id="ARBA00004141"/>
    </source>
</evidence>
<dbReference type="STRING" id="391625.PPSIR1_26593"/>
<dbReference type="eggNOG" id="ENOG502Z7ZD">
    <property type="taxonomic scope" value="Bacteria"/>
</dbReference>
<proteinExistence type="predicted"/>
<dbReference type="GO" id="GO:0086010">
    <property type="term" value="P:membrane depolarization during action potential"/>
    <property type="evidence" value="ECO:0007669"/>
    <property type="project" value="TreeGrafter"/>
</dbReference>
<dbReference type="Pfam" id="PF00520">
    <property type="entry name" value="Ion_trans"/>
    <property type="match status" value="1"/>
</dbReference>
<sequence length="301" mass="33900">MDKVQEFFKKIADAAWFQTSITVVILLAGVLVGIETYPALVERFEHPIHIGDQIILWIFVAEIVVKMLAEGKKPWRYFLDPWNVFDFVIVAACFLPFEGNAVTVLRLLRLLRVLKLVKALPKLQILVGALLKSIPSMVYVSLLLFMLFYVYAVAAVFLFGTNDPLHFENLEIAMLSLFRVVTLEDWTDVMYINMYGCDRYGYSADSVVQCVTPKAQPLLGALFFVSFVLTGTMIILNLFIGVIMSGMDEAQAEAADMARMEQADKKPTVVSEVDILVEQVAALSERLAALQRMAKNQQQDE</sequence>
<reference evidence="8 9" key="1">
    <citation type="submission" date="2007-06" db="EMBL/GenBank/DDBJ databases">
        <authorList>
            <person name="Shimkets L."/>
            <person name="Ferriera S."/>
            <person name="Johnson J."/>
            <person name="Kravitz S."/>
            <person name="Beeson K."/>
            <person name="Sutton G."/>
            <person name="Rogers Y.-H."/>
            <person name="Friedman R."/>
            <person name="Frazier M."/>
            <person name="Venter J.C."/>
        </authorList>
    </citation>
    <scope>NUCLEOTIDE SEQUENCE [LARGE SCALE GENOMIC DNA]</scope>
    <source>
        <strain evidence="8 9">SIR-1</strain>
    </source>
</reference>
<dbReference type="InterPro" id="IPR043203">
    <property type="entry name" value="VGCC_Ca_Na"/>
</dbReference>
<feature type="domain" description="Ion transport" evidence="7">
    <location>
        <begin position="15"/>
        <end position="253"/>
    </location>
</feature>
<feature type="transmembrane region" description="Helical" evidence="6">
    <location>
        <begin position="138"/>
        <end position="160"/>
    </location>
</feature>
<dbReference type="Proteomes" id="UP000005801">
    <property type="component" value="Unassembled WGS sequence"/>
</dbReference>
<protein>
    <submittedName>
        <fullName evidence="8">K+ transporter, Kef-type</fullName>
    </submittedName>
</protein>